<feature type="domain" description="Protein kinase" evidence="1">
    <location>
        <begin position="269"/>
        <end position="545"/>
    </location>
</feature>
<dbReference type="SUPFAM" id="SSF56112">
    <property type="entry name" value="Protein kinase-like (PK-like)"/>
    <property type="match status" value="1"/>
</dbReference>
<accession>A0A1F7W939</accession>
<protein>
    <recommendedName>
        <fullName evidence="1">Protein kinase domain-containing protein</fullName>
    </recommendedName>
</protein>
<dbReference type="InterPro" id="IPR011009">
    <property type="entry name" value="Kinase-like_dom_sf"/>
</dbReference>
<gene>
    <name evidence="2" type="ORF">A2304_05260</name>
</gene>
<dbReference type="InterPro" id="IPR000719">
    <property type="entry name" value="Prot_kinase_dom"/>
</dbReference>
<dbReference type="AlphaFoldDB" id="A0A1F7W939"/>
<evidence type="ECO:0000313" key="2">
    <source>
        <dbReference type="EMBL" id="OGL99322.1"/>
    </source>
</evidence>
<evidence type="ECO:0000259" key="1">
    <source>
        <dbReference type="PROSITE" id="PS50011"/>
    </source>
</evidence>
<evidence type="ECO:0000313" key="3">
    <source>
        <dbReference type="Proteomes" id="UP000176501"/>
    </source>
</evidence>
<dbReference type="Proteomes" id="UP000176501">
    <property type="component" value="Unassembled WGS sequence"/>
</dbReference>
<dbReference type="PROSITE" id="PS50011">
    <property type="entry name" value="PROTEIN_KINASE_DOM"/>
    <property type="match status" value="1"/>
</dbReference>
<dbReference type="EMBL" id="MGFE01000007">
    <property type="protein sequence ID" value="OGL99322.1"/>
    <property type="molecule type" value="Genomic_DNA"/>
</dbReference>
<comment type="caution">
    <text evidence="2">The sequence shown here is derived from an EMBL/GenBank/DDBJ whole genome shotgun (WGS) entry which is preliminary data.</text>
</comment>
<sequence>MREIARTIALTSPFVQGTVLLAARMLHLQPSDAQSVIERLTPGRSPTFGELWDVKGPDVERLAADAGASVSPVDARALAELCRDVDPWTPMCPSCGELTLSAVAGKVYEVPALGTVCPFCSAAAIALSPVLIRRVNWATGALVEPGITVDIRSVPGKAIPFMDDEFRAWAGRVDANLDRALAEAGLPIYAFLALLNLRLGRFEKLGWEEARELLARPDAFGLWQELDRLIADAFRFADEREVTNLPRRFLADGRSRDQFGEVKINGRAYLLAGRIAQGDTSDVYLARTDDAMPLHVIVKALVTDDRDLLRHEVANLKTLATADVSGSELFKSTVPEYVMEGVMRRPDGSEWPVVAYRYRHGFDWSLADVMGEYPEGVDVETMVWMANRLFLNMDWFHAVGLVHGALIPPHLVIHARDHSMVQVGWGMAVRPGQKLVGISEAYAAYYPEEALAGRVNELTDFAMAARSLIAVVGGNPATGQLPSHVPEPVGEMLVRYARYTGAPTRGLRTTGMDLYNDWRTTMESVFGPPRYHPCHMPRPTATARR</sequence>
<name>A0A1F7W939_9BACT</name>
<organism evidence="2 3">
    <name type="scientific">Candidatus Uhrbacteria bacterium RIFOXYB2_FULL_57_15</name>
    <dbReference type="NCBI Taxonomy" id="1802422"/>
    <lineage>
        <taxon>Bacteria</taxon>
        <taxon>Candidatus Uhriibacteriota</taxon>
    </lineage>
</organism>
<reference evidence="2 3" key="1">
    <citation type="journal article" date="2016" name="Nat. Commun.">
        <title>Thousands of microbial genomes shed light on interconnected biogeochemical processes in an aquifer system.</title>
        <authorList>
            <person name="Anantharaman K."/>
            <person name="Brown C.T."/>
            <person name="Hug L.A."/>
            <person name="Sharon I."/>
            <person name="Castelle C.J."/>
            <person name="Probst A.J."/>
            <person name="Thomas B.C."/>
            <person name="Singh A."/>
            <person name="Wilkins M.J."/>
            <person name="Karaoz U."/>
            <person name="Brodie E.L."/>
            <person name="Williams K.H."/>
            <person name="Hubbard S.S."/>
            <person name="Banfield J.F."/>
        </authorList>
    </citation>
    <scope>NUCLEOTIDE SEQUENCE [LARGE SCALE GENOMIC DNA]</scope>
</reference>
<dbReference type="GO" id="GO:0005524">
    <property type="term" value="F:ATP binding"/>
    <property type="evidence" value="ECO:0007669"/>
    <property type="project" value="InterPro"/>
</dbReference>
<proteinExistence type="predicted"/>
<dbReference type="GO" id="GO:0004672">
    <property type="term" value="F:protein kinase activity"/>
    <property type="evidence" value="ECO:0007669"/>
    <property type="project" value="InterPro"/>
</dbReference>